<comment type="caution">
    <text evidence="8">The sequence shown here is derived from an EMBL/GenBank/DDBJ whole genome shotgun (WGS) entry which is preliminary data.</text>
</comment>
<dbReference type="Pfam" id="PF22692">
    <property type="entry name" value="LlgE_F_G_D1"/>
    <property type="match status" value="1"/>
</dbReference>
<evidence type="ECO:0000256" key="1">
    <source>
        <dbReference type="ARBA" id="ARBA00004117"/>
    </source>
</evidence>
<evidence type="ECO:0000259" key="5">
    <source>
        <dbReference type="Pfam" id="PF00460"/>
    </source>
</evidence>
<dbReference type="eggNOG" id="COG4786">
    <property type="taxonomic scope" value="Bacteria"/>
</dbReference>
<evidence type="ECO:0000259" key="7">
    <source>
        <dbReference type="Pfam" id="PF22692"/>
    </source>
</evidence>
<dbReference type="AlphaFoldDB" id="M5IS61"/>
<evidence type="ECO:0000313" key="9">
    <source>
        <dbReference type="Proteomes" id="UP000011939"/>
    </source>
</evidence>
<reference evidence="8 9" key="1">
    <citation type="journal article" date="2013" name="Genome Announc.">
        <title>Genome Sequence of Campylobacter showae UNSWCD, Isolated from a Patient with Crohn's Disease.</title>
        <authorList>
            <person name="Tay A.P."/>
            <person name="Kaakoush N.O."/>
            <person name="Deshpande N.P."/>
            <person name="Chen Z."/>
            <person name="Mitchell H."/>
            <person name="Wilkins M.R."/>
        </authorList>
    </citation>
    <scope>NUCLEOTIDE SEQUENCE [LARGE SCALE GENOMIC DNA]</scope>
    <source>
        <strain evidence="8 9">CSUNSWCD</strain>
    </source>
</reference>
<comment type="similarity">
    <text evidence="2 4">Belongs to the flagella basal body rod proteins family.</text>
</comment>
<dbReference type="Pfam" id="PF06429">
    <property type="entry name" value="Flg_bbr_C"/>
    <property type="match status" value="1"/>
</dbReference>
<dbReference type="InterPro" id="IPR020013">
    <property type="entry name" value="Flagellar_FlgE/F/G"/>
</dbReference>
<feature type="domain" description="Flagellar basal-body/hook protein C-terminal" evidence="6">
    <location>
        <begin position="221"/>
        <end position="259"/>
    </location>
</feature>
<comment type="subcellular location">
    <subcellularLocation>
        <location evidence="1 4">Bacterial flagellum basal body</location>
    </subcellularLocation>
</comment>
<feature type="domain" description="Flagellar hook protein FlgE/F/G-like D1" evidence="7">
    <location>
        <begin position="107"/>
        <end position="169"/>
    </location>
</feature>
<dbReference type="GO" id="GO:0009425">
    <property type="term" value="C:bacterial-type flagellum basal body"/>
    <property type="evidence" value="ECO:0007669"/>
    <property type="project" value="UniProtKB-SubCell"/>
</dbReference>
<protein>
    <submittedName>
        <fullName evidence="8">Flagellar basal-body rod protein FlgF</fullName>
    </submittedName>
</protein>
<keyword evidence="3 4" id="KW-0975">Bacterial flagellum</keyword>
<dbReference type="SUPFAM" id="SSF117143">
    <property type="entry name" value="Flagellar hook protein flgE"/>
    <property type="match status" value="1"/>
</dbReference>
<dbReference type="PANTHER" id="PTHR30435">
    <property type="entry name" value="FLAGELLAR PROTEIN"/>
    <property type="match status" value="1"/>
</dbReference>
<dbReference type="NCBIfam" id="TIGR03506">
    <property type="entry name" value="FlgEFG_subfam"/>
    <property type="match status" value="1"/>
</dbReference>
<evidence type="ECO:0000313" key="8">
    <source>
        <dbReference type="EMBL" id="EKU11538.1"/>
    </source>
</evidence>
<accession>M5IS61</accession>
<dbReference type="Proteomes" id="UP000011939">
    <property type="component" value="Unassembled WGS sequence"/>
</dbReference>
<evidence type="ECO:0000256" key="2">
    <source>
        <dbReference type="ARBA" id="ARBA00009677"/>
    </source>
</evidence>
<dbReference type="InterPro" id="IPR019776">
    <property type="entry name" value="Flagellar_basal_body_rod_CS"/>
</dbReference>
<dbReference type="InterPro" id="IPR037925">
    <property type="entry name" value="FlgE/F/G-like"/>
</dbReference>
<keyword evidence="8" id="KW-0969">Cilium</keyword>
<dbReference type="Pfam" id="PF00460">
    <property type="entry name" value="Flg_bb_rod"/>
    <property type="match status" value="1"/>
</dbReference>
<dbReference type="RefSeq" id="WP_009494269.1">
    <property type="nucleotide sequence ID" value="NZ_AMZQ01000005.1"/>
</dbReference>
<gene>
    <name evidence="8" type="ORF">CSUNSWCD_1576</name>
</gene>
<dbReference type="InterPro" id="IPR053967">
    <property type="entry name" value="LlgE_F_G-like_D1"/>
</dbReference>
<evidence type="ECO:0000259" key="6">
    <source>
        <dbReference type="Pfam" id="PF06429"/>
    </source>
</evidence>
<organism evidence="8 9">
    <name type="scientific">Campylobacter showae CSUNSWCD</name>
    <dbReference type="NCBI Taxonomy" id="1244083"/>
    <lineage>
        <taxon>Bacteria</taxon>
        <taxon>Pseudomonadati</taxon>
        <taxon>Campylobacterota</taxon>
        <taxon>Epsilonproteobacteria</taxon>
        <taxon>Campylobacterales</taxon>
        <taxon>Campylobacteraceae</taxon>
        <taxon>Campylobacter</taxon>
    </lineage>
</organism>
<dbReference type="GO" id="GO:0071978">
    <property type="term" value="P:bacterial-type flagellum-dependent swarming motility"/>
    <property type="evidence" value="ECO:0007669"/>
    <property type="project" value="TreeGrafter"/>
</dbReference>
<keyword evidence="8" id="KW-0282">Flagellum</keyword>
<feature type="domain" description="Flagellar basal body rod protein N-terminal" evidence="5">
    <location>
        <begin position="8"/>
        <end position="35"/>
    </location>
</feature>
<dbReference type="InterPro" id="IPR010930">
    <property type="entry name" value="Flg_bb/hook_C_dom"/>
</dbReference>
<sequence length="270" mass="30870">MNNGYYQATGAMVTQFNRLDVIANNLANINTIGFKRDDIVVGDFERIFKEYRDELPIENHTKDAAKFLNRTIDRVPQISEQYVDFSQGGLKFSNNDLDFAMKREDLFFLVEVKPGDVRLTKNGSFNLDEDGFLVTKEGYKVLPSDYFTNNFQGIQIPQGERFSADKNGNLYSNEEPLARLYIAQPKEIRNLTKEGDNLYVLPNLKELEDVGGEIDAVAWKYTQISNVNAVTEMVGLIETQRFVEMYQKVMTSHMDDLNQEAISKLANTKV</sequence>
<proteinExistence type="inferred from homology"/>
<evidence type="ECO:0000256" key="3">
    <source>
        <dbReference type="ARBA" id="ARBA00023143"/>
    </source>
</evidence>
<name>M5IS61_9BACT</name>
<dbReference type="PANTHER" id="PTHR30435:SF19">
    <property type="entry name" value="FLAGELLAR BASAL-BODY ROD PROTEIN FLGG"/>
    <property type="match status" value="1"/>
</dbReference>
<keyword evidence="8" id="KW-0966">Cell projection</keyword>
<dbReference type="PROSITE" id="PS00588">
    <property type="entry name" value="FLAGELLA_BB_ROD"/>
    <property type="match status" value="1"/>
</dbReference>
<evidence type="ECO:0000256" key="4">
    <source>
        <dbReference type="RuleBase" id="RU362116"/>
    </source>
</evidence>
<dbReference type="InterPro" id="IPR001444">
    <property type="entry name" value="Flag_bb_rod_N"/>
</dbReference>
<dbReference type="OrthoDB" id="9804559at2"/>
<dbReference type="STRING" id="1244083.CSUNSWCD_1576"/>
<dbReference type="EMBL" id="AMZQ01000005">
    <property type="protein sequence ID" value="EKU11538.1"/>
    <property type="molecule type" value="Genomic_DNA"/>
</dbReference>
<dbReference type="PATRIC" id="fig|1244083.3.peg.818"/>